<evidence type="ECO:0000313" key="5">
    <source>
        <dbReference type="Proteomes" id="UP000555448"/>
    </source>
</evidence>
<dbReference type="GO" id="GO:0009103">
    <property type="term" value="P:lipopolysaccharide biosynthetic process"/>
    <property type="evidence" value="ECO:0007669"/>
    <property type="project" value="TreeGrafter"/>
</dbReference>
<dbReference type="GO" id="GO:0016757">
    <property type="term" value="F:glycosyltransferase activity"/>
    <property type="evidence" value="ECO:0007669"/>
    <property type="project" value="UniProtKB-KW"/>
</dbReference>
<dbReference type="EC" id="2.4.1.252" evidence="4"/>
<dbReference type="PANTHER" id="PTHR46401:SF2">
    <property type="entry name" value="GLYCOSYLTRANSFERASE WBBK-RELATED"/>
    <property type="match status" value="1"/>
</dbReference>
<evidence type="ECO:0000259" key="3">
    <source>
        <dbReference type="Pfam" id="PF13439"/>
    </source>
</evidence>
<evidence type="ECO:0000256" key="1">
    <source>
        <dbReference type="ARBA" id="ARBA00022679"/>
    </source>
</evidence>
<evidence type="ECO:0000259" key="2">
    <source>
        <dbReference type="Pfam" id="PF00534"/>
    </source>
</evidence>
<dbReference type="InterPro" id="IPR028098">
    <property type="entry name" value="Glyco_trans_4-like_N"/>
</dbReference>
<dbReference type="EMBL" id="JACHLR010000040">
    <property type="protein sequence ID" value="MBB4860969.1"/>
    <property type="molecule type" value="Genomic_DNA"/>
</dbReference>
<keyword evidence="5" id="KW-1185">Reference proteome</keyword>
<name>A0A7W7KDQ6_9SPHN</name>
<dbReference type="PANTHER" id="PTHR46401">
    <property type="entry name" value="GLYCOSYLTRANSFERASE WBBK-RELATED"/>
    <property type="match status" value="1"/>
</dbReference>
<organism evidence="4 5">
    <name type="scientific">Novosphingobium chloroacetimidivorans</name>
    <dbReference type="NCBI Taxonomy" id="1428314"/>
    <lineage>
        <taxon>Bacteria</taxon>
        <taxon>Pseudomonadati</taxon>
        <taxon>Pseudomonadota</taxon>
        <taxon>Alphaproteobacteria</taxon>
        <taxon>Sphingomonadales</taxon>
        <taxon>Sphingomonadaceae</taxon>
        <taxon>Novosphingobium</taxon>
    </lineage>
</organism>
<evidence type="ECO:0000313" key="4">
    <source>
        <dbReference type="EMBL" id="MBB4860969.1"/>
    </source>
</evidence>
<dbReference type="SUPFAM" id="SSF53756">
    <property type="entry name" value="UDP-Glycosyltransferase/glycogen phosphorylase"/>
    <property type="match status" value="1"/>
</dbReference>
<keyword evidence="1 4" id="KW-0808">Transferase</keyword>
<comment type="caution">
    <text evidence="4">The sequence shown here is derived from an EMBL/GenBank/DDBJ whole genome shotgun (WGS) entry which is preliminary data.</text>
</comment>
<sequence>MVRQFAPMIGGLEDAVAQLVKHLHRDHSIDGSVVTLDRSFGDLSRHLPAVGKSSGIPIRRIPFIGSSRYPVAPGVLKKLGGADLIHVHGIDFFFDFLAATRFLHRRRLVASTHGGFFHTDYASRAKRIWFASITRVSASGYARIFGSSENDADIFRQIAPRQTIAIENGVDIDKWRDAGAREPSPTLLFIGRFAVNKDVPALIRLVAALGRPWQLIVAGQPSDLSVDDLRWAAAAVGATEQLEIHVGPDDAALRELVGRATYVASASRYEGFGLSVVEGMSAGLVPVLRRIPPFERLVETTGCGLLVDMDDPLSAAGEVQKFHNEQARARRAAAILAAARFGWTRVATRFAAEYRAVLGEKE</sequence>
<protein>
    <submittedName>
        <fullName evidence="4">Alpha-1,3-mannosyltransferase</fullName>
        <ecNumber evidence="4">2.4.1.252</ecNumber>
    </submittedName>
</protein>
<gene>
    <name evidence="4" type="ORF">HNO88_004315</name>
</gene>
<dbReference type="Pfam" id="PF00534">
    <property type="entry name" value="Glycos_transf_1"/>
    <property type="match status" value="1"/>
</dbReference>
<feature type="domain" description="Glycosyltransferase subfamily 4-like N-terminal" evidence="3">
    <location>
        <begin position="9"/>
        <end position="173"/>
    </location>
</feature>
<keyword evidence="4" id="KW-0328">Glycosyltransferase</keyword>
<dbReference type="Gene3D" id="3.40.50.2000">
    <property type="entry name" value="Glycogen Phosphorylase B"/>
    <property type="match status" value="2"/>
</dbReference>
<dbReference type="CDD" id="cd03801">
    <property type="entry name" value="GT4_PimA-like"/>
    <property type="match status" value="1"/>
</dbReference>
<dbReference type="AlphaFoldDB" id="A0A7W7KDQ6"/>
<reference evidence="4 5" key="1">
    <citation type="submission" date="2020-08" db="EMBL/GenBank/DDBJ databases">
        <title>Functional genomics of gut bacteria from endangered species of beetles.</title>
        <authorList>
            <person name="Carlos-Shanley C."/>
        </authorList>
    </citation>
    <scope>NUCLEOTIDE SEQUENCE [LARGE SCALE GENOMIC DNA]</scope>
    <source>
        <strain evidence="4 5">S00245</strain>
    </source>
</reference>
<accession>A0A7W7KDQ6</accession>
<dbReference type="InterPro" id="IPR001296">
    <property type="entry name" value="Glyco_trans_1"/>
</dbReference>
<dbReference type="Proteomes" id="UP000555448">
    <property type="component" value="Unassembled WGS sequence"/>
</dbReference>
<proteinExistence type="predicted"/>
<dbReference type="Pfam" id="PF13439">
    <property type="entry name" value="Glyco_transf_4"/>
    <property type="match status" value="1"/>
</dbReference>
<feature type="domain" description="Glycosyl transferase family 1" evidence="2">
    <location>
        <begin position="174"/>
        <end position="331"/>
    </location>
</feature>